<evidence type="ECO:0000256" key="1">
    <source>
        <dbReference type="SAM" id="MobiDB-lite"/>
    </source>
</evidence>
<gene>
    <name evidence="2" type="ORF">FIBRA_05433</name>
</gene>
<organism evidence="2 3">
    <name type="scientific">Fibroporia radiculosa</name>
    <dbReference type="NCBI Taxonomy" id="599839"/>
    <lineage>
        <taxon>Eukaryota</taxon>
        <taxon>Fungi</taxon>
        <taxon>Dikarya</taxon>
        <taxon>Basidiomycota</taxon>
        <taxon>Agaricomycotina</taxon>
        <taxon>Agaricomycetes</taxon>
        <taxon>Polyporales</taxon>
        <taxon>Fibroporiaceae</taxon>
        <taxon>Fibroporia</taxon>
    </lineage>
</organism>
<protein>
    <submittedName>
        <fullName evidence="2">Uncharacterized protein</fullName>
    </submittedName>
</protein>
<sequence length="162" mass="18220">MSTTPQDEPAPQSIPLPKVANTPPGVMNHSRYSTNAHFQERKEQHADVEVQLRDEIGRSVYCDTPQFIEKIFEGVEDSVVKKIFNVACTGSNPLYSRDRWTKFPDPTPGSEKQLYNPFVDTANFITQECGTASATVPNDNRNIWWSTASTAIPKARGCIYWP</sequence>
<dbReference type="GeneID" id="24098216"/>
<feature type="region of interest" description="Disordered" evidence="1">
    <location>
        <begin position="1"/>
        <end position="31"/>
    </location>
</feature>
<keyword evidence="3" id="KW-1185">Reference proteome</keyword>
<dbReference type="AlphaFoldDB" id="J4GR00"/>
<evidence type="ECO:0000313" key="2">
    <source>
        <dbReference type="EMBL" id="CCM03305.1"/>
    </source>
</evidence>
<accession>J4GR00</accession>
<dbReference type="RefSeq" id="XP_012182588.1">
    <property type="nucleotide sequence ID" value="XM_012327198.1"/>
</dbReference>
<proteinExistence type="predicted"/>
<dbReference type="EMBL" id="HE797109">
    <property type="protein sequence ID" value="CCM03305.1"/>
    <property type="molecule type" value="Genomic_DNA"/>
</dbReference>
<dbReference type="InParanoid" id="J4GR00"/>
<evidence type="ECO:0000313" key="3">
    <source>
        <dbReference type="Proteomes" id="UP000006352"/>
    </source>
</evidence>
<dbReference type="HOGENOM" id="CLU_1635429_0_0_1"/>
<name>J4GR00_9APHY</name>
<dbReference type="Proteomes" id="UP000006352">
    <property type="component" value="Unassembled WGS sequence"/>
</dbReference>
<reference evidence="2 3" key="1">
    <citation type="journal article" date="2012" name="Appl. Environ. Microbiol.">
        <title>Short-read sequencing for genomic analysis of the brown rot fungus Fibroporia radiculosa.</title>
        <authorList>
            <person name="Tang J.D."/>
            <person name="Perkins A.D."/>
            <person name="Sonstegard T.S."/>
            <person name="Schroeder S.G."/>
            <person name="Burgess S.C."/>
            <person name="Diehl S.V."/>
        </authorList>
    </citation>
    <scope>NUCLEOTIDE SEQUENCE [LARGE SCALE GENOMIC DNA]</scope>
    <source>
        <strain evidence="2 3">TFFH 294</strain>
    </source>
</reference>